<feature type="transmembrane region" description="Helical" evidence="7">
    <location>
        <begin position="270"/>
        <end position="289"/>
    </location>
</feature>
<reference evidence="9 10" key="1">
    <citation type="submission" date="2019-08" db="EMBL/GenBank/DDBJ databases">
        <title>In-depth cultivation of the pig gut microbiome towards novel bacterial diversity and tailored functional studies.</title>
        <authorList>
            <person name="Wylensek D."/>
            <person name="Hitch T.C.A."/>
            <person name="Clavel T."/>
        </authorList>
    </citation>
    <scope>NUCLEOTIDE SEQUENCE [LARGE SCALE GENOMIC DNA]</scope>
    <source>
        <strain evidence="9 10">Oil+RF-744-WCA-WT-11</strain>
    </source>
</reference>
<feature type="transmembrane region" description="Helical" evidence="7">
    <location>
        <begin position="138"/>
        <end position="157"/>
    </location>
</feature>
<evidence type="ECO:0000256" key="6">
    <source>
        <dbReference type="ARBA" id="ARBA00023136"/>
    </source>
</evidence>
<keyword evidence="4 7" id="KW-0812">Transmembrane</keyword>
<feature type="transmembrane region" description="Helical" evidence="7">
    <location>
        <begin position="38"/>
        <end position="59"/>
    </location>
</feature>
<dbReference type="InterPro" id="IPR000515">
    <property type="entry name" value="MetI-like"/>
</dbReference>
<accession>A0A6L5X4V9</accession>
<comment type="similarity">
    <text evidence="7">Belongs to the binding-protein-dependent transport system permease family.</text>
</comment>
<feature type="domain" description="ABC transmembrane type-1" evidence="8">
    <location>
        <begin position="99"/>
        <end position="290"/>
    </location>
</feature>
<comment type="caution">
    <text evidence="9">The sequence shown here is derived from an EMBL/GenBank/DDBJ whole genome shotgun (WGS) entry which is preliminary data.</text>
</comment>
<dbReference type="InterPro" id="IPR025966">
    <property type="entry name" value="OppC_N"/>
</dbReference>
<evidence type="ECO:0000256" key="7">
    <source>
        <dbReference type="RuleBase" id="RU363032"/>
    </source>
</evidence>
<dbReference type="InterPro" id="IPR035906">
    <property type="entry name" value="MetI-like_sf"/>
</dbReference>
<evidence type="ECO:0000259" key="8">
    <source>
        <dbReference type="PROSITE" id="PS50928"/>
    </source>
</evidence>
<keyword evidence="6 7" id="KW-0472">Membrane</keyword>
<dbReference type="PROSITE" id="PS50928">
    <property type="entry name" value="ABC_TM1"/>
    <property type="match status" value="1"/>
</dbReference>
<keyword evidence="2 7" id="KW-0813">Transport</keyword>
<dbReference type="CDD" id="cd06261">
    <property type="entry name" value="TM_PBP2"/>
    <property type="match status" value="1"/>
</dbReference>
<feature type="transmembrane region" description="Helical" evidence="7">
    <location>
        <begin position="163"/>
        <end position="181"/>
    </location>
</feature>
<dbReference type="GO" id="GO:0005886">
    <property type="term" value="C:plasma membrane"/>
    <property type="evidence" value="ECO:0007669"/>
    <property type="project" value="UniProtKB-SubCell"/>
</dbReference>
<name>A0A6L5X4V9_9FIRM</name>
<gene>
    <name evidence="9" type="ORF">FYJ35_09370</name>
</gene>
<evidence type="ECO:0000256" key="4">
    <source>
        <dbReference type="ARBA" id="ARBA00022692"/>
    </source>
</evidence>
<evidence type="ECO:0000313" key="10">
    <source>
        <dbReference type="Proteomes" id="UP000481852"/>
    </source>
</evidence>
<evidence type="ECO:0000256" key="5">
    <source>
        <dbReference type="ARBA" id="ARBA00022989"/>
    </source>
</evidence>
<dbReference type="PANTHER" id="PTHR43386">
    <property type="entry name" value="OLIGOPEPTIDE TRANSPORT SYSTEM PERMEASE PROTEIN APPC"/>
    <property type="match status" value="1"/>
</dbReference>
<dbReference type="InterPro" id="IPR050366">
    <property type="entry name" value="BP-dependent_transpt_permease"/>
</dbReference>
<organism evidence="9 10">
    <name type="scientific">Porcincola intestinalis</name>
    <dbReference type="NCBI Taxonomy" id="2606632"/>
    <lineage>
        <taxon>Bacteria</taxon>
        <taxon>Bacillati</taxon>
        <taxon>Bacillota</taxon>
        <taxon>Clostridia</taxon>
        <taxon>Lachnospirales</taxon>
        <taxon>Lachnospiraceae</taxon>
        <taxon>Porcincola</taxon>
    </lineage>
</organism>
<comment type="subcellular location">
    <subcellularLocation>
        <location evidence="1 7">Cell membrane</location>
        <topology evidence="1 7">Multi-pass membrane protein</topology>
    </subcellularLocation>
</comment>
<dbReference type="Pfam" id="PF00528">
    <property type="entry name" value="BPD_transp_1"/>
    <property type="match status" value="1"/>
</dbReference>
<keyword evidence="10" id="KW-1185">Reference proteome</keyword>
<evidence type="ECO:0000256" key="1">
    <source>
        <dbReference type="ARBA" id="ARBA00004651"/>
    </source>
</evidence>
<dbReference type="GO" id="GO:0055085">
    <property type="term" value="P:transmembrane transport"/>
    <property type="evidence" value="ECO:0007669"/>
    <property type="project" value="InterPro"/>
</dbReference>
<dbReference type="RefSeq" id="WP_154525871.1">
    <property type="nucleotide sequence ID" value="NZ_VULZ01000009.1"/>
</dbReference>
<dbReference type="EMBL" id="VULZ01000009">
    <property type="protein sequence ID" value="MSS15240.1"/>
    <property type="molecule type" value="Genomic_DNA"/>
</dbReference>
<keyword evidence="3" id="KW-1003">Cell membrane</keyword>
<dbReference type="Proteomes" id="UP000481852">
    <property type="component" value="Unassembled WGS sequence"/>
</dbReference>
<dbReference type="Pfam" id="PF12911">
    <property type="entry name" value="OppC_N"/>
    <property type="match status" value="1"/>
</dbReference>
<dbReference type="SUPFAM" id="SSF161098">
    <property type="entry name" value="MetI-like"/>
    <property type="match status" value="1"/>
</dbReference>
<evidence type="ECO:0000313" key="9">
    <source>
        <dbReference type="EMBL" id="MSS15240.1"/>
    </source>
</evidence>
<dbReference type="AlphaFoldDB" id="A0A6L5X4V9"/>
<dbReference type="PANTHER" id="PTHR43386:SF1">
    <property type="entry name" value="D,D-DIPEPTIDE TRANSPORT SYSTEM PERMEASE PROTEIN DDPC-RELATED"/>
    <property type="match status" value="1"/>
</dbReference>
<evidence type="ECO:0000256" key="3">
    <source>
        <dbReference type="ARBA" id="ARBA00022475"/>
    </source>
</evidence>
<keyword evidence="5 7" id="KW-1133">Transmembrane helix</keyword>
<sequence length="303" mass="33452">MSALDRKMDRLLARENSGREHRELVKNRTVRKMMMNRLSVVGMVIFLIILFMCLFAPLFTPYDSTKVDLRAILQQPSAAHIFGTDKVGRDVFTRILYGGRISIGIGFGSALIATLIGVTLGVIAGYKGGILDGIVMKISEILMAFPQMILVLILVTITGQSLWNLILIFSLTGWPSMYRMARSQMLSLREEEYVQALKAFGIRDMKIAFKHILPNAIGPIFVNITLSTAMFILNEASLSFLGLGVPMEVATWGNILNVAQDLTILKSAPWIWLPTGAVVTLFIISINFIGDGLRDASDPTQVG</sequence>
<feature type="transmembrane region" description="Helical" evidence="7">
    <location>
        <begin position="212"/>
        <end position="233"/>
    </location>
</feature>
<dbReference type="Gene3D" id="1.10.3720.10">
    <property type="entry name" value="MetI-like"/>
    <property type="match status" value="1"/>
</dbReference>
<feature type="transmembrane region" description="Helical" evidence="7">
    <location>
        <begin position="101"/>
        <end position="126"/>
    </location>
</feature>
<evidence type="ECO:0000256" key="2">
    <source>
        <dbReference type="ARBA" id="ARBA00022448"/>
    </source>
</evidence>
<proteinExistence type="inferred from homology"/>
<protein>
    <submittedName>
        <fullName evidence="9">ABC transporter permease</fullName>
    </submittedName>
</protein>